<protein>
    <recommendedName>
        <fullName evidence="2">DUF6298 domain-containing protein</fullName>
    </recommendedName>
</protein>
<dbReference type="InterPro" id="IPR011050">
    <property type="entry name" value="Pectin_lyase_fold/virulence"/>
</dbReference>
<gene>
    <name evidence="3" type="ordered locus">Bresu_2940</name>
</gene>
<keyword evidence="4" id="KW-1185">Reference proteome</keyword>
<dbReference type="KEGG" id="bsb:Bresu_2940"/>
<dbReference type="SUPFAM" id="SSF51126">
    <property type="entry name" value="Pectin lyase-like"/>
    <property type="match status" value="1"/>
</dbReference>
<accession>D9QNL1</accession>
<sequence length="1002" mass="108103">MRRWGWFALASCWLMTPVEAQVGDPSFQWRDLPIDFSHAGYRGGGISLPRAEATILVSPGPGDDTARIMAGVRAIERLAEGPDGRRGVVQLDAGEFQIDDQIRIGTGGVVLRGAGSAPAGTRLIATGHDRRALIRIDAPSRDATLAGDARPVAGAIPVGGIRVPLASARGLSVGDPVVIRRPSTAAWIASLGMDAFVGWRPETRLNWAPGSRDVVWDRRIVAIEGASIVLDAPLTLAIGPGEAVLTSGASATRLREIGVEHLRLVSRSDPARPADEDHSWFAIVIDAVEDGWVRDVAAEGFVSSVVDLGAASRRITVQDVAAVDPVSEIGGLRRRVFYSAGQQTLFVRCLSRDGIHDFGIGHAAAGPNVFLDCLSDEAHGDSGTLESWASGALFDSVRVRGNALNLTHRGRDGQGVGWSAANSVLWNCEASDVAVRSAPGAPNLAIGCRGELSGDGAVEDPRIAPGRDFFRAQPQTPASLYRAQLEARLGSSALAALDPASVPDVPAATPHLSDAEVSAYVEDTRQPVESHPLTLTDGRFLIDGQPALQRRLGFSFFQAQMVPALAPAFGPALTRFAPGLEGVGLTDDLEQLAGSLTTGDYVVHNYGLWYDRRRVDHDFYGSPSHADGEVWGPFMELPWARSGEGRAWDGLSKYDLTRFNPWFFDRLATFADLAGRRGIVLYHKLYLQHWLLESRAHYVDFPWRPVNALQATGLPDERPAAETFWDVSDPVRRDLHRLYIRHTLEALKGRSNVIFGLDPEYTGPLPFVQFWLDTIAEWETGTGQSVWVALDVPKAEMDAILDDPVRSRTVDAIGFHHWVYRPDGVLFAVQGGLNKAPREQVDAIATDADLAGAADPGAVRRTLWASTPAMRYRAYREYRDRRPDLAIIGVEDPFPDLSRQLEATLSAEARTAFRPDVTLVRPTPRAWATRAPDGSGLVFSIDGGSVTLDRALPGQTVARWIGPGPDAVVETRLGAGETQLSPPSGFATGPWAVHLTPAAGTP</sequence>
<dbReference type="OrthoDB" id="188639at2"/>
<dbReference type="EMBL" id="CP002102">
    <property type="protein sequence ID" value="ADL02246.1"/>
    <property type="molecule type" value="Genomic_DNA"/>
</dbReference>
<proteinExistence type="predicted"/>
<dbReference type="STRING" id="633149.Bresu_2940"/>
<keyword evidence="1" id="KW-0732">Signal</keyword>
<dbReference type="RefSeq" id="WP_013270347.1">
    <property type="nucleotide sequence ID" value="NC_014375.1"/>
</dbReference>
<dbReference type="Pfam" id="PF19815">
    <property type="entry name" value="DUF6298"/>
    <property type="match status" value="1"/>
</dbReference>
<evidence type="ECO:0000313" key="3">
    <source>
        <dbReference type="EMBL" id="ADL02246.1"/>
    </source>
</evidence>
<organism evidence="3 4">
    <name type="scientific">Brevundimonas subvibrioides (strain ATCC 15264 / DSM 4735 / LMG 14903 / NBRC 16000 / CB 81)</name>
    <name type="common">Caulobacter subvibrioides</name>
    <dbReference type="NCBI Taxonomy" id="633149"/>
    <lineage>
        <taxon>Bacteria</taxon>
        <taxon>Pseudomonadati</taxon>
        <taxon>Pseudomonadota</taxon>
        <taxon>Alphaproteobacteria</taxon>
        <taxon>Caulobacterales</taxon>
        <taxon>Caulobacteraceae</taxon>
        <taxon>Brevundimonas</taxon>
    </lineage>
</organism>
<evidence type="ECO:0000256" key="1">
    <source>
        <dbReference type="SAM" id="SignalP"/>
    </source>
</evidence>
<feature type="domain" description="DUF6298" evidence="2">
    <location>
        <begin position="521"/>
        <end position="846"/>
    </location>
</feature>
<dbReference type="InParanoid" id="D9QNL1"/>
<feature type="signal peptide" evidence="1">
    <location>
        <begin position="1"/>
        <end position="20"/>
    </location>
</feature>
<dbReference type="eggNOG" id="COG5434">
    <property type="taxonomic scope" value="Bacteria"/>
</dbReference>
<dbReference type="InterPro" id="IPR046265">
    <property type="entry name" value="DUF6298"/>
</dbReference>
<feature type="chain" id="PRO_5003127055" description="DUF6298 domain-containing protein" evidence="1">
    <location>
        <begin position="21"/>
        <end position="1002"/>
    </location>
</feature>
<evidence type="ECO:0000313" key="4">
    <source>
        <dbReference type="Proteomes" id="UP000002696"/>
    </source>
</evidence>
<evidence type="ECO:0000259" key="2">
    <source>
        <dbReference type="Pfam" id="PF19815"/>
    </source>
</evidence>
<dbReference type="AlphaFoldDB" id="D9QNL1"/>
<name>D9QNL1_BRESC</name>
<dbReference type="Proteomes" id="UP000002696">
    <property type="component" value="Chromosome"/>
</dbReference>
<dbReference type="HOGENOM" id="CLU_292520_0_0_5"/>
<reference evidence="4" key="1">
    <citation type="journal article" date="2011" name="J. Bacteriol.">
        <title>Genome sequences of eight morphologically diverse alphaproteobacteria.</title>
        <authorList>
            <consortium name="US DOE Joint Genome Institute"/>
            <person name="Brown P.J."/>
            <person name="Kysela D.T."/>
            <person name="Buechlein A."/>
            <person name="Hemmerich C."/>
            <person name="Brun Y.V."/>
        </authorList>
    </citation>
    <scope>NUCLEOTIDE SEQUENCE [LARGE SCALE GENOMIC DNA]</scope>
    <source>
        <strain evidence="4">ATCC 15264 / DSM 4735 / LMG 14903 / NBRC 16000 / CB 81</strain>
    </source>
</reference>